<accession>F0WSG6</accession>
<sequence length="569" mass="63985">MSLQPQLLNPMRAKRKMTTKSKRKSATNKNKVLKRVCAMVNVCVGDDATIDCSRIIASKLESLGATIMKRFTPKITHLVIHEYNSEWKERIIKWQQIIKRKSILNLHIVSPLWVQACLTSNSHEEESKYFPVTCDAKSLVKENIRPKSAQLSRFRKQKRRLSMEPVRSRSVFGECSQKPVDIKTKKEGGTADLNQENSHETLRKEVEEEAERLVREARIRRRMTIAGEFISSAEGAIRERVSAGYENEAYPARKIAAFAAIKNPSDSTVRKKRAHISNETIPKAFKETSEMIDTRATDISSSKMSGACENVQTKSEKNTLNESISSQISQQSRFIISMSAIEPEDRMKLEEEIQSLDSVHGNIQGYRKSRVMRSSDVSVPFTHLIIGKDTRRTLKVLFGLARGAWILSDAWISSSLISGQWLPEREFEILAYMRKEERPCSQIFTDLKFFVGSNVAPSRKTLQSLIKCTGGEISNQITKANYCVCEDGSFSRRLKNTGTLVVPGKWVFDSVANLALQDSDSSRNQAQSSPNEDGKPVVEKNDKLVLVQADTSLSTERASSPTGNLATEA</sequence>
<dbReference type="EMBL" id="FR824277">
    <property type="protein sequence ID" value="CCA24288.1"/>
    <property type="molecule type" value="Genomic_DNA"/>
</dbReference>
<dbReference type="PROSITE" id="PS50172">
    <property type="entry name" value="BRCT"/>
    <property type="match status" value="3"/>
</dbReference>
<feature type="domain" description="BRCT" evidence="2">
    <location>
        <begin position="439"/>
        <end position="511"/>
    </location>
</feature>
<organism evidence="3">
    <name type="scientific">Albugo laibachii Nc14</name>
    <dbReference type="NCBI Taxonomy" id="890382"/>
    <lineage>
        <taxon>Eukaryota</taxon>
        <taxon>Sar</taxon>
        <taxon>Stramenopiles</taxon>
        <taxon>Oomycota</taxon>
        <taxon>Peronosporomycetes</taxon>
        <taxon>Albuginales</taxon>
        <taxon>Albuginaceae</taxon>
        <taxon>Albugo</taxon>
    </lineage>
</organism>
<feature type="domain" description="BRCT" evidence="2">
    <location>
        <begin position="56"/>
        <end position="131"/>
    </location>
</feature>
<evidence type="ECO:0000313" key="3">
    <source>
        <dbReference type="EMBL" id="CCA24288.1"/>
    </source>
</evidence>
<protein>
    <submittedName>
        <fullName evidence="3">Uncharacterized protein AlNc14C232G9308</fullName>
    </submittedName>
</protein>
<dbReference type="InterPro" id="IPR022047">
    <property type="entry name" value="Microcephalin-like"/>
</dbReference>
<gene>
    <name evidence="3" type="primary">AlNc14C232G9308</name>
    <name evidence="3" type="ORF">ALNC14_104320</name>
</gene>
<dbReference type="InterPro" id="IPR001357">
    <property type="entry name" value="BRCT_dom"/>
</dbReference>
<feature type="compositionally biased region" description="Polar residues" evidence="1">
    <location>
        <begin position="519"/>
        <end position="531"/>
    </location>
</feature>
<dbReference type="InterPro" id="IPR036420">
    <property type="entry name" value="BRCT_dom_sf"/>
</dbReference>
<dbReference type="PANTHER" id="PTHR14625:SF3">
    <property type="entry name" value="MICROCEPHALIN"/>
    <property type="match status" value="1"/>
</dbReference>
<name>F0WSG6_9STRA</name>
<feature type="compositionally biased region" description="Basic and acidic residues" evidence="1">
    <location>
        <begin position="532"/>
        <end position="543"/>
    </location>
</feature>
<proteinExistence type="predicted"/>
<dbReference type="SMART" id="SM00292">
    <property type="entry name" value="BRCT"/>
    <property type="match status" value="3"/>
</dbReference>
<feature type="compositionally biased region" description="Basic residues" evidence="1">
    <location>
        <begin position="12"/>
        <end position="28"/>
    </location>
</feature>
<feature type="compositionally biased region" description="Polar residues" evidence="1">
    <location>
        <begin position="549"/>
        <end position="569"/>
    </location>
</feature>
<feature type="region of interest" description="Disordered" evidence="1">
    <location>
        <begin position="1"/>
        <end position="28"/>
    </location>
</feature>
<dbReference type="AlphaFoldDB" id="F0WSG6"/>
<dbReference type="Pfam" id="PF00533">
    <property type="entry name" value="BRCT"/>
    <property type="match status" value="1"/>
</dbReference>
<feature type="domain" description="BRCT" evidence="2">
    <location>
        <begin position="382"/>
        <end position="429"/>
    </location>
</feature>
<dbReference type="CDD" id="cd17751">
    <property type="entry name" value="BRCT_microcephalin_rpt3"/>
    <property type="match status" value="1"/>
</dbReference>
<dbReference type="CDD" id="cd17736">
    <property type="entry name" value="BRCT_microcephalin_rpt2"/>
    <property type="match status" value="1"/>
</dbReference>
<dbReference type="SUPFAM" id="SSF52113">
    <property type="entry name" value="BRCT domain"/>
    <property type="match status" value="3"/>
</dbReference>
<dbReference type="HOGENOM" id="CLU_538136_0_0_1"/>
<evidence type="ECO:0000259" key="2">
    <source>
        <dbReference type="PROSITE" id="PS50172"/>
    </source>
</evidence>
<dbReference type="PANTHER" id="PTHR14625">
    <property type="entry name" value="MICROCEPHALIN"/>
    <property type="match status" value="1"/>
</dbReference>
<reference evidence="3" key="2">
    <citation type="submission" date="2011-02" db="EMBL/GenBank/DDBJ databases">
        <authorList>
            <person name="MacLean D."/>
        </authorList>
    </citation>
    <scope>NUCLEOTIDE SEQUENCE</scope>
</reference>
<evidence type="ECO:0000256" key="1">
    <source>
        <dbReference type="SAM" id="MobiDB-lite"/>
    </source>
</evidence>
<dbReference type="Pfam" id="PF16589">
    <property type="entry name" value="BRCT_2"/>
    <property type="match status" value="1"/>
</dbReference>
<dbReference type="GO" id="GO:0000278">
    <property type="term" value="P:mitotic cell cycle"/>
    <property type="evidence" value="ECO:0007669"/>
    <property type="project" value="TreeGrafter"/>
</dbReference>
<dbReference type="CDD" id="cd17716">
    <property type="entry name" value="BRCT_microcephalin_rpt1"/>
    <property type="match status" value="1"/>
</dbReference>
<dbReference type="Gene3D" id="3.40.50.10190">
    <property type="entry name" value="BRCT domain"/>
    <property type="match status" value="3"/>
</dbReference>
<reference evidence="3" key="1">
    <citation type="journal article" date="2011" name="PLoS Biol.">
        <title>Gene gain and loss during evolution of obligate parasitism in the white rust pathogen of Arabidopsis thaliana.</title>
        <authorList>
            <person name="Kemen E."/>
            <person name="Gardiner A."/>
            <person name="Schultz-Larsen T."/>
            <person name="Kemen A.C."/>
            <person name="Balmuth A.L."/>
            <person name="Robert-Seilaniantz A."/>
            <person name="Bailey K."/>
            <person name="Holub E."/>
            <person name="Studholme D.J."/>
            <person name="Maclean D."/>
            <person name="Jones J.D."/>
        </authorList>
    </citation>
    <scope>NUCLEOTIDE SEQUENCE</scope>
</reference>
<feature type="region of interest" description="Disordered" evidence="1">
    <location>
        <begin position="519"/>
        <end position="569"/>
    </location>
</feature>